<dbReference type="InterPro" id="IPR016155">
    <property type="entry name" value="Mopterin_synth/thiamin_S_b"/>
</dbReference>
<name>A0A833H3B0_9LEPT</name>
<evidence type="ECO:0000313" key="1">
    <source>
        <dbReference type="EMBL" id="KAB2933876.1"/>
    </source>
</evidence>
<sequence length="79" mass="8361">MALSIRAYGPLRQHMPQKFAFESDGIENGRMLLARLSELYPAAASLLKSCRVAAGDMILDPESALGEGEVSLLPPSSGG</sequence>
<dbReference type="InterPro" id="IPR012675">
    <property type="entry name" value="Beta-grasp_dom_sf"/>
</dbReference>
<dbReference type="SUPFAM" id="SSF54285">
    <property type="entry name" value="MoaD/ThiS"/>
    <property type="match status" value="1"/>
</dbReference>
<proteinExistence type="predicted"/>
<protein>
    <submittedName>
        <fullName evidence="1">MoaD/ThiS family protein</fullName>
    </submittedName>
</protein>
<organism evidence="1 2">
    <name type="scientific">Leptonema illini</name>
    <dbReference type="NCBI Taxonomy" id="183"/>
    <lineage>
        <taxon>Bacteria</taxon>
        <taxon>Pseudomonadati</taxon>
        <taxon>Spirochaetota</taxon>
        <taxon>Spirochaetia</taxon>
        <taxon>Leptospirales</taxon>
        <taxon>Leptospiraceae</taxon>
        <taxon>Leptonema</taxon>
    </lineage>
</organism>
<comment type="caution">
    <text evidence="1">The sequence shown here is derived from an EMBL/GenBank/DDBJ whole genome shotgun (WGS) entry which is preliminary data.</text>
</comment>
<dbReference type="Gene3D" id="3.10.20.30">
    <property type="match status" value="1"/>
</dbReference>
<reference evidence="1 2" key="1">
    <citation type="submission" date="2019-10" db="EMBL/GenBank/DDBJ databases">
        <title>Extracellular Electron Transfer in a Candidatus Methanoperedens spp. Enrichment Culture.</title>
        <authorList>
            <person name="Berger S."/>
            <person name="Rangel Shaw D."/>
            <person name="Berben T."/>
            <person name="In 'T Zandt M."/>
            <person name="Frank J."/>
            <person name="Reimann J."/>
            <person name="Jetten M.S.M."/>
            <person name="Welte C.U."/>
        </authorList>
    </citation>
    <scope>NUCLEOTIDE SEQUENCE [LARGE SCALE GENOMIC DNA]</scope>
    <source>
        <strain evidence="1">SB12</strain>
    </source>
</reference>
<dbReference type="EMBL" id="WBUI01000004">
    <property type="protein sequence ID" value="KAB2933876.1"/>
    <property type="molecule type" value="Genomic_DNA"/>
</dbReference>
<accession>A0A833H3B0</accession>
<dbReference type="AlphaFoldDB" id="A0A833H3B0"/>
<gene>
    <name evidence="1" type="ORF">F9K24_05250</name>
</gene>
<evidence type="ECO:0000313" key="2">
    <source>
        <dbReference type="Proteomes" id="UP000460298"/>
    </source>
</evidence>
<dbReference type="Proteomes" id="UP000460298">
    <property type="component" value="Unassembled WGS sequence"/>
</dbReference>